<dbReference type="InterPro" id="IPR001789">
    <property type="entry name" value="Sig_transdc_resp-reg_receiver"/>
</dbReference>
<dbReference type="Gene3D" id="6.10.250.690">
    <property type="match status" value="1"/>
</dbReference>
<dbReference type="Proteomes" id="UP000031938">
    <property type="component" value="Unassembled WGS sequence"/>
</dbReference>
<name>A0A0C2W626_9BACL</name>
<feature type="domain" description="Response regulatory" evidence="3">
    <location>
        <begin position="1"/>
        <end position="42"/>
    </location>
</feature>
<comment type="caution">
    <text evidence="1">Lacks conserved residue(s) required for the propagation of feature annotation.</text>
</comment>
<dbReference type="PROSITE" id="PS50110">
    <property type="entry name" value="RESPONSE_REGULATORY"/>
    <property type="match status" value="1"/>
</dbReference>
<proteinExistence type="predicted"/>
<dbReference type="STRING" id="889306.KP78_03760"/>
<feature type="region of interest" description="Disordered" evidence="2">
    <location>
        <begin position="36"/>
        <end position="61"/>
    </location>
</feature>
<evidence type="ECO:0000256" key="1">
    <source>
        <dbReference type="PROSITE-ProRule" id="PRU00169"/>
    </source>
</evidence>
<protein>
    <recommendedName>
        <fullName evidence="3">Response regulatory domain-containing protein</fullName>
    </recommendedName>
</protein>
<organism evidence="4 5">
    <name type="scientific">Jeotgalibacillus soli</name>
    <dbReference type="NCBI Taxonomy" id="889306"/>
    <lineage>
        <taxon>Bacteria</taxon>
        <taxon>Bacillati</taxon>
        <taxon>Bacillota</taxon>
        <taxon>Bacilli</taxon>
        <taxon>Bacillales</taxon>
        <taxon>Caryophanaceae</taxon>
        <taxon>Jeotgalibacillus</taxon>
    </lineage>
</organism>
<dbReference type="PATRIC" id="fig|889306.3.peg.378"/>
<dbReference type="AlphaFoldDB" id="A0A0C2W626"/>
<evidence type="ECO:0000256" key="2">
    <source>
        <dbReference type="SAM" id="MobiDB-lite"/>
    </source>
</evidence>
<gene>
    <name evidence="4" type="ORF">KP78_03760</name>
</gene>
<comment type="caution">
    <text evidence="4">The sequence shown here is derived from an EMBL/GenBank/DDBJ whole genome shotgun (WGS) entry which is preliminary data.</text>
</comment>
<evidence type="ECO:0000313" key="5">
    <source>
        <dbReference type="Proteomes" id="UP000031938"/>
    </source>
</evidence>
<dbReference type="InterPro" id="IPR011006">
    <property type="entry name" value="CheY-like_superfamily"/>
</dbReference>
<evidence type="ECO:0000313" key="4">
    <source>
        <dbReference type="EMBL" id="KIL52006.1"/>
    </source>
</evidence>
<keyword evidence="5" id="KW-1185">Reference proteome</keyword>
<feature type="compositionally biased region" description="Basic and acidic residues" evidence="2">
    <location>
        <begin position="39"/>
        <end position="48"/>
    </location>
</feature>
<evidence type="ECO:0000259" key="3">
    <source>
        <dbReference type="PROSITE" id="PS50110"/>
    </source>
</evidence>
<sequence length="61" mass="6613">MIMLTAMGGVPDRLKGFEFGEDYYIPKPFAADEVMAAKGDNEKTESADTRGIGSADRKLKA</sequence>
<dbReference type="GO" id="GO:0000160">
    <property type="term" value="P:phosphorelay signal transduction system"/>
    <property type="evidence" value="ECO:0007669"/>
    <property type="project" value="InterPro"/>
</dbReference>
<dbReference type="EMBL" id="JXRP01000006">
    <property type="protein sequence ID" value="KIL52006.1"/>
    <property type="molecule type" value="Genomic_DNA"/>
</dbReference>
<dbReference type="SUPFAM" id="SSF52172">
    <property type="entry name" value="CheY-like"/>
    <property type="match status" value="1"/>
</dbReference>
<reference evidence="4 5" key="1">
    <citation type="submission" date="2015-01" db="EMBL/GenBank/DDBJ databases">
        <title>Genome sequencing of Jeotgalibacillus soli.</title>
        <authorList>
            <person name="Goh K.M."/>
            <person name="Chan K.-G."/>
            <person name="Yaakop A.S."/>
            <person name="Ee R."/>
            <person name="Gan H.M."/>
            <person name="Chan C.S."/>
        </authorList>
    </citation>
    <scope>NUCLEOTIDE SEQUENCE [LARGE SCALE GENOMIC DNA]</scope>
    <source>
        <strain evidence="4 5">P9</strain>
    </source>
</reference>
<accession>A0A0C2W626</accession>